<gene>
    <name evidence="1" type="ORF">NO263_05100</name>
</gene>
<sequence>MAVARHAQSHWAASINHSDRATILSVFGLDTMMFGAGGNPDFLDSVKIHEGNSEPNQKVEPDRMVAEPDTEAVFILGSIGISGIIFK</sequence>
<name>A0ABT3K3H1_9PROT</name>
<evidence type="ECO:0000313" key="2">
    <source>
        <dbReference type="Proteomes" id="UP001526337"/>
    </source>
</evidence>
<comment type="caution">
    <text evidence="1">The sequence shown here is derived from an EMBL/GenBank/DDBJ whole genome shotgun (WGS) entry which is preliminary data.</text>
</comment>
<reference evidence="1 2" key="1">
    <citation type="submission" date="2022-07" db="EMBL/GenBank/DDBJ databases">
        <title>Genome stability of Gluconacetobacter entanii AV429.</title>
        <authorList>
            <person name="Trcek J."/>
            <person name="Cepec E."/>
        </authorList>
    </citation>
    <scope>NUCLEOTIDE SEQUENCE [LARGE SCALE GENOMIC DNA]</scope>
    <source>
        <strain evidence="1 2">AV429_2022</strain>
    </source>
</reference>
<dbReference type="Proteomes" id="UP001526337">
    <property type="component" value="Unassembled WGS sequence"/>
</dbReference>
<proteinExistence type="predicted"/>
<dbReference type="EMBL" id="JANGSQ010000092">
    <property type="protein sequence ID" value="MCW4589954.1"/>
    <property type="molecule type" value="Genomic_DNA"/>
</dbReference>
<dbReference type="RefSeq" id="WP_216657658.1">
    <property type="nucleotide sequence ID" value="NZ_JABJWD010000072.1"/>
</dbReference>
<keyword evidence="2" id="KW-1185">Reference proteome</keyword>
<protein>
    <submittedName>
        <fullName evidence="1">Uncharacterized protein</fullName>
    </submittedName>
</protein>
<organism evidence="1 2">
    <name type="scientific">Gluconacetobacter entanii</name>
    <dbReference type="NCBI Taxonomy" id="108528"/>
    <lineage>
        <taxon>Bacteria</taxon>
        <taxon>Pseudomonadati</taxon>
        <taxon>Pseudomonadota</taxon>
        <taxon>Alphaproteobacteria</taxon>
        <taxon>Acetobacterales</taxon>
        <taxon>Acetobacteraceae</taxon>
        <taxon>Gluconacetobacter</taxon>
    </lineage>
</organism>
<evidence type="ECO:0000313" key="1">
    <source>
        <dbReference type="EMBL" id="MCW4589954.1"/>
    </source>
</evidence>
<accession>A0ABT3K3H1</accession>